<evidence type="ECO:0000313" key="1">
    <source>
        <dbReference type="EMBL" id="KAH6947043.1"/>
    </source>
</evidence>
<sequence length="108" mass="11897">MKMLFCLLLVALLSTAWANQPELPRTCRLDVGAREALIKCVKETSGSEVMTKLNAVGKVLMCGDDMECGIKKTCADFHGSLEKAGRGIIQDEDLPKIREIFNACLDKH</sequence>
<accession>A0ACB7TLM3</accession>
<gene>
    <name evidence="1" type="ORF">HPB50_016907</name>
</gene>
<keyword evidence="2" id="KW-1185">Reference proteome</keyword>
<evidence type="ECO:0000313" key="2">
    <source>
        <dbReference type="Proteomes" id="UP000821845"/>
    </source>
</evidence>
<comment type="caution">
    <text evidence="1">The sequence shown here is derived from an EMBL/GenBank/DDBJ whole genome shotgun (WGS) entry which is preliminary data.</text>
</comment>
<protein>
    <submittedName>
        <fullName evidence="1">Uncharacterized protein</fullName>
    </submittedName>
</protein>
<proteinExistence type="predicted"/>
<organism evidence="1 2">
    <name type="scientific">Hyalomma asiaticum</name>
    <name type="common">Tick</name>
    <dbReference type="NCBI Taxonomy" id="266040"/>
    <lineage>
        <taxon>Eukaryota</taxon>
        <taxon>Metazoa</taxon>
        <taxon>Ecdysozoa</taxon>
        <taxon>Arthropoda</taxon>
        <taxon>Chelicerata</taxon>
        <taxon>Arachnida</taxon>
        <taxon>Acari</taxon>
        <taxon>Parasitiformes</taxon>
        <taxon>Ixodida</taxon>
        <taxon>Ixodoidea</taxon>
        <taxon>Ixodidae</taxon>
        <taxon>Hyalomminae</taxon>
        <taxon>Hyalomma</taxon>
    </lineage>
</organism>
<reference evidence="1" key="1">
    <citation type="submission" date="2020-05" db="EMBL/GenBank/DDBJ databases">
        <title>Large-scale comparative analyses of tick genomes elucidate their genetic diversity and vector capacities.</title>
        <authorList>
            <person name="Jia N."/>
            <person name="Wang J."/>
            <person name="Shi W."/>
            <person name="Du L."/>
            <person name="Sun Y."/>
            <person name="Zhan W."/>
            <person name="Jiang J."/>
            <person name="Wang Q."/>
            <person name="Zhang B."/>
            <person name="Ji P."/>
            <person name="Sakyi L.B."/>
            <person name="Cui X."/>
            <person name="Yuan T."/>
            <person name="Jiang B."/>
            <person name="Yang W."/>
            <person name="Lam T.T.-Y."/>
            <person name="Chang Q."/>
            <person name="Ding S."/>
            <person name="Wang X."/>
            <person name="Zhu J."/>
            <person name="Ruan X."/>
            <person name="Zhao L."/>
            <person name="Wei J."/>
            <person name="Que T."/>
            <person name="Du C."/>
            <person name="Cheng J."/>
            <person name="Dai P."/>
            <person name="Han X."/>
            <person name="Huang E."/>
            <person name="Gao Y."/>
            <person name="Liu J."/>
            <person name="Shao H."/>
            <person name="Ye R."/>
            <person name="Li L."/>
            <person name="Wei W."/>
            <person name="Wang X."/>
            <person name="Wang C."/>
            <person name="Yang T."/>
            <person name="Huo Q."/>
            <person name="Li W."/>
            <person name="Guo W."/>
            <person name="Chen H."/>
            <person name="Zhou L."/>
            <person name="Ni X."/>
            <person name="Tian J."/>
            <person name="Zhou Y."/>
            <person name="Sheng Y."/>
            <person name="Liu T."/>
            <person name="Pan Y."/>
            <person name="Xia L."/>
            <person name="Li J."/>
            <person name="Zhao F."/>
            <person name="Cao W."/>
        </authorList>
    </citation>
    <scope>NUCLEOTIDE SEQUENCE</scope>
    <source>
        <strain evidence="1">Hyas-2018</strain>
    </source>
</reference>
<dbReference type="EMBL" id="CM023481">
    <property type="protein sequence ID" value="KAH6947043.1"/>
    <property type="molecule type" value="Genomic_DNA"/>
</dbReference>
<dbReference type="Proteomes" id="UP000821845">
    <property type="component" value="Chromosome 1"/>
</dbReference>
<name>A0ACB7TLM3_HYAAI</name>